<dbReference type="InterPro" id="IPR036397">
    <property type="entry name" value="RNaseH_sf"/>
</dbReference>
<dbReference type="Gene3D" id="3.30.420.10">
    <property type="entry name" value="Ribonuclease H-like superfamily/Ribonuclease H"/>
    <property type="match status" value="1"/>
</dbReference>
<keyword evidence="4" id="KW-0378">Hydrolase</keyword>
<keyword evidence="9" id="KW-0233">DNA recombination</keyword>
<keyword evidence="2" id="KW-0479">Metal-binding</keyword>
<dbReference type="PANTHER" id="PTHR42648">
    <property type="entry name" value="TRANSPOSASE, PUTATIVE-RELATED"/>
    <property type="match status" value="1"/>
</dbReference>
<comment type="caution">
    <text evidence="11">The sequence shown here is derived from an EMBL/GenBank/DDBJ whole genome shotgun (WGS) entry which is preliminary data.</text>
</comment>
<keyword evidence="12" id="KW-1185">Reference proteome</keyword>
<reference evidence="11" key="1">
    <citation type="journal article" date="2022" name="Int. J. Mol. Sci.">
        <title>Draft Genome of Tanacetum Coccineum: Genomic Comparison of Closely Related Tanacetum-Family Plants.</title>
        <authorList>
            <person name="Yamashiro T."/>
            <person name="Shiraishi A."/>
            <person name="Nakayama K."/>
            <person name="Satake H."/>
        </authorList>
    </citation>
    <scope>NUCLEOTIDE SEQUENCE</scope>
</reference>
<sequence>MVTNLPSISPREKVCQACVVGKHTKNSYPDGKSKRAHEILEIVHAYLCGPMRTKLLLEANTFFYLGTIRAELVGFTFSNSMVEKQEDKNLKVIRTVRRHEFLSNKFSEFCDEHEIKRELTIPYSPEQNGVDENKNRTVVEMARSMLKEKGIPNSF</sequence>
<keyword evidence="1" id="KW-0540">Nuclease</keyword>
<dbReference type="InterPro" id="IPR012337">
    <property type="entry name" value="RNaseH-like_sf"/>
</dbReference>
<keyword evidence="8" id="KW-0808">Transferase</keyword>
<dbReference type="SUPFAM" id="SSF53098">
    <property type="entry name" value="Ribonuclease H-like"/>
    <property type="match status" value="1"/>
</dbReference>
<keyword evidence="6" id="KW-0229">DNA integration</keyword>
<accession>A0ABQ5A6L9</accession>
<keyword evidence="5" id="KW-0460">Magnesium</keyword>
<evidence type="ECO:0000256" key="7">
    <source>
        <dbReference type="ARBA" id="ARBA00022918"/>
    </source>
</evidence>
<protein>
    <submittedName>
        <fullName evidence="11">Retrovirus-related pol polyprotein from transposon TNT 1-94</fullName>
    </submittedName>
</protein>
<keyword evidence="8" id="KW-0548">Nucleotidyltransferase</keyword>
<dbReference type="InterPro" id="IPR001584">
    <property type="entry name" value="Integrase_cat-core"/>
</dbReference>
<dbReference type="InterPro" id="IPR039537">
    <property type="entry name" value="Retrotran_Ty1/copia-like"/>
</dbReference>
<evidence type="ECO:0000256" key="2">
    <source>
        <dbReference type="ARBA" id="ARBA00022723"/>
    </source>
</evidence>
<dbReference type="Proteomes" id="UP001151760">
    <property type="component" value="Unassembled WGS sequence"/>
</dbReference>
<keyword evidence="8" id="KW-0239">DNA-directed DNA polymerase</keyword>
<dbReference type="PANTHER" id="PTHR42648:SF11">
    <property type="entry name" value="TRANSPOSON TY4-P GAG-POL POLYPROTEIN"/>
    <property type="match status" value="1"/>
</dbReference>
<dbReference type="EMBL" id="BQNB010011914">
    <property type="protein sequence ID" value="GJS96807.1"/>
    <property type="molecule type" value="Genomic_DNA"/>
</dbReference>
<evidence type="ECO:0000256" key="3">
    <source>
        <dbReference type="ARBA" id="ARBA00022759"/>
    </source>
</evidence>
<keyword evidence="7" id="KW-0695">RNA-directed DNA polymerase</keyword>
<evidence type="ECO:0000256" key="6">
    <source>
        <dbReference type="ARBA" id="ARBA00022908"/>
    </source>
</evidence>
<feature type="domain" description="Integrase catalytic" evidence="10">
    <location>
        <begin position="25"/>
        <end position="155"/>
    </location>
</feature>
<proteinExistence type="predicted"/>
<dbReference type="PROSITE" id="PS50994">
    <property type="entry name" value="INTEGRASE"/>
    <property type="match status" value="1"/>
</dbReference>
<evidence type="ECO:0000256" key="9">
    <source>
        <dbReference type="ARBA" id="ARBA00023172"/>
    </source>
</evidence>
<evidence type="ECO:0000256" key="8">
    <source>
        <dbReference type="ARBA" id="ARBA00022932"/>
    </source>
</evidence>
<evidence type="ECO:0000313" key="11">
    <source>
        <dbReference type="EMBL" id="GJS96807.1"/>
    </source>
</evidence>
<evidence type="ECO:0000256" key="5">
    <source>
        <dbReference type="ARBA" id="ARBA00022842"/>
    </source>
</evidence>
<evidence type="ECO:0000313" key="12">
    <source>
        <dbReference type="Proteomes" id="UP001151760"/>
    </source>
</evidence>
<name>A0ABQ5A6L9_9ASTR</name>
<reference evidence="11" key="2">
    <citation type="submission" date="2022-01" db="EMBL/GenBank/DDBJ databases">
        <authorList>
            <person name="Yamashiro T."/>
            <person name="Shiraishi A."/>
            <person name="Satake H."/>
            <person name="Nakayama K."/>
        </authorList>
    </citation>
    <scope>NUCLEOTIDE SEQUENCE</scope>
</reference>
<keyword evidence="3" id="KW-0255">Endonuclease</keyword>
<evidence type="ECO:0000256" key="1">
    <source>
        <dbReference type="ARBA" id="ARBA00022722"/>
    </source>
</evidence>
<organism evidence="11 12">
    <name type="scientific">Tanacetum coccineum</name>
    <dbReference type="NCBI Taxonomy" id="301880"/>
    <lineage>
        <taxon>Eukaryota</taxon>
        <taxon>Viridiplantae</taxon>
        <taxon>Streptophyta</taxon>
        <taxon>Embryophyta</taxon>
        <taxon>Tracheophyta</taxon>
        <taxon>Spermatophyta</taxon>
        <taxon>Magnoliopsida</taxon>
        <taxon>eudicotyledons</taxon>
        <taxon>Gunneridae</taxon>
        <taxon>Pentapetalae</taxon>
        <taxon>asterids</taxon>
        <taxon>campanulids</taxon>
        <taxon>Asterales</taxon>
        <taxon>Asteraceae</taxon>
        <taxon>Asteroideae</taxon>
        <taxon>Anthemideae</taxon>
        <taxon>Anthemidinae</taxon>
        <taxon>Tanacetum</taxon>
    </lineage>
</organism>
<evidence type="ECO:0000259" key="10">
    <source>
        <dbReference type="PROSITE" id="PS50994"/>
    </source>
</evidence>
<evidence type="ECO:0000256" key="4">
    <source>
        <dbReference type="ARBA" id="ARBA00022801"/>
    </source>
</evidence>
<gene>
    <name evidence="11" type="ORF">Tco_0803775</name>
</gene>